<comment type="caution">
    <text evidence="1">The sequence shown here is derived from an EMBL/GenBank/DDBJ whole genome shotgun (WGS) entry which is preliminary data.</text>
</comment>
<accession>A0A845MBC8</accession>
<proteinExistence type="predicted"/>
<name>A0A845MBC8_9RHOB</name>
<dbReference type="RefSeq" id="WP_161353392.1">
    <property type="nucleotide sequence ID" value="NZ_WTUX01000021.1"/>
</dbReference>
<sequence length="183" mass="20165">MRAIEAARAVAHVCDAQASDVYQWARILTKNGLAPSAQETINAQEIFDLICAVALAEREGDIVGVVNECQRLKMLGVPSGNDDRQEAPRDLFARIFDKSESLGCFGIIFAKSAGRPYVTFRYASPARGGREFEVMTTFSTCTSWGAYSRWSFEISPAGIFVLREMWIARLNVGATAPFEELGQ</sequence>
<evidence type="ECO:0000313" key="2">
    <source>
        <dbReference type="Proteomes" id="UP000467322"/>
    </source>
</evidence>
<evidence type="ECO:0000313" key="1">
    <source>
        <dbReference type="EMBL" id="MZR15034.1"/>
    </source>
</evidence>
<gene>
    <name evidence="1" type="ORF">GQE99_18600</name>
</gene>
<dbReference type="AlphaFoldDB" id="A0A845MBC8"/>
<organism evidence="1 2">
    <name type="scientific">Maritimibacter harenae</name>
    <dbReference type="NCBI Taxonomy" id="2606218"/>
    <lineage>
        <taxon>Bacteria</taxon>
        <taxon>Pseudomonadati</taxon>
        <taxon>Pseudomonadota</taxon>
        <taxon>Alphaproteobacteria</taxon>
        <taxon>Rhodobacterales</taxon>
        <taxon>Roseobacteraceae</taxon>
        <taxon>Maritimibacter</taxon>
    </lineage>
</organism>
<reference evidence="1 2" key="1">
    <citation type="submission" date="2019-12" db="EMBL/GenBank/DDBJ databases">
        <title>Maritimibacter sp. nov. sp. isolated from sea sand.</title>
        <authorList>
            <person name="Kim J."/>
            <person name="Jeong S.E."/>
            <person name="Jung H.S."/>
            <person name="Jeon C.O."/>
        </authorList>
    </citation>
    <scope>NUCLEOTIDE SEQUENCE [LARGE SCALE GENOMIC DNA]</scope>
    <source>
        <strain evidence="1 2">DP07</strain>
    </source>
</reference>
<protein>
    <submittedName>
        <fullName evidence="1">Uncharacterized protein</fullName>
    </submittedName>
</protein>
<keyword evidence="2" id="KW-1185">Reference proteome</keyword>
<dbReference type="Proteomes" id="UP000467322">
    <property type="component" value="Unassembled WGS sequence"/>
</dbReference>
<dbReference type="EMBL" id="WTUX01000021">
    <property type="protein sequence ID" value="MZR15034.1"/>
    <property type="molecule type" value="Genomic_DNA"/>
</dbReference>